<evidence type="ECO:0000256" key="2">
    <source>
        <dbReference type="ARBA" id="ARBA00023172"/>
    </source>
</evidence>
<dbReference type="EMBL" id="CZAE01000002">
    <property type="protein sequence ID" value="CUO61249.1"/>
    <property type="molecule type" value="Genomic_DNA"/>
</dbReference>
<dbReference type="GO" id="GO:0015074">
    <property type="term" value="P:DNA integration"/>
    <property type="evidence" value="ECO:0007669"/>
    <property type="project" value="InterPro"/>
</dbReference>
<dbReference type="InterPro" id="IPR035386">
    <property type="entry name" value="Arm-DNA-bind_5"/>
</dbReference>
<dbReference type="PANTHER" id="PTHR30349:SF64">
    <property type="entry name" value="PROPHAGE INTEGRASE INTD-RELATED"/>
    <property type="match status" value="1"/>
</dbReference>
<evidence type="ECO:0000259" key="3">
    <source>
        <dbReference type="Pfam" id="PF17293"/>
    </source>
</evidence>
<dbReference type="GO" id="GO:0006310">
    <property type="term" value="P:DNA recombination"/>
    <property type="evidence" value="ECO:0007669"/>
    <property type="project" value="UniProtKB-KW"/>
</dbReference>
<dbReference type="Gene3D" id="1.10.150.130">
    <property type="match status" value="1"/>
</dbReference>
<dbReference type="SUPFAM" id="SSF56349">
    <property type="entry name" value="DNA breaking-rejoining enzymes"/>
    <property type="match status" value="1"/>
</dbReference>
<evidence type="ECO:0000313" key="5">
    <source>
        <dbReference type="Proteomes" id="UP000095606"/>
    </source>
</evidence>
<dbReference type="AlphaFoldDB" id="A0A174GK10"/>
<protein>
    <submittedName>
        <fullName evidence="4">Transposase</fullName>
    </submittedName>
</protein>
<feature type="domain" description="Arm DNA-binding" evidence="3">
    <location>
        <begin position="14"/>
        <end position="86"/>
    </location>
</feature>
<dbReference type="GO" id="GO:0003677">
    <property type="term" value="F:DNA binding"/>
    <property type="evidence" value="ECO:0007669"/>
    <property type="project" value="UniProtKB-KW"/>
</dbReference>
<organism evidence="4 5">
    <name type="scientific">Bacteroides faecis</name>
    <dbReference type="NCBI Taxonomy" id="674529"/>
    <lineage>
        <taxon>Bacteria</taxon>
        <taxon>Pseudomonadati</taxon>
        <taxon>Bacteroidota</taxon>
        <taxon>Bacteroidia</taxon>
        <taxon>Bacteroidales</taxon>
        <taxon>Bacteroidaceae</taxon>
        <taxon>Bacteroides</taxon>
    </lineage>
</organism>
<dbReference type="PATRIC" id="fig|818.29.peg.4657"/>
<proteinExistence type="predicted"/>
<dbReference type="RefSeq" id="WP_055228812.1">
    <property type="nucleotide sequence ID" value="NZ_CP081916.1"/>
</dbReference>
<dbReference type="InterPro" id="IPR013762">
    <property type="entry name" value="Integrase-like_cat_sf"/>
</dbReference>
<accession>A0A174GK10</accession>
<dbReference type="GeneID" id="69590349"/>
<dbReference type="Proteomes" id="UP000095606">
    <property type="component" value="Unassembled WGS sequence"/>
</dbReference>
<dbReference type="InterPro" id="IPR010998">
    <property type="entry name" value="Integrase_recombinase_N"/>
</dbReference>
<evidence type="ECO:0000256" key="1">
    <source>
        <dbReference type="ARBA" id="ARBA00023125"/>
    </source>
</evidence>
<evidence type="ECO:0000313" key="4">
    <source>
        <dbReference type="EMBL" id="CUO61249.1"/>
    </source>
</evidence>
<dbReference type="InterPro" id="IPR011010">
    <property type="entry name" value="DNA_brk_join_enz"/>
</dbReference>
<dbReference type="Pfam" id="PF17293">
    <property type="entry name" value="Arm-DNA-bind_5"/>
    <property type="match status" value="1"/>
</dbReference>
<keyword evidence="1" id="KW-0238">DNA-binding</keyword>
<dbReference type="InterPro" id="IPR050090">
    <property type="entry name" value="Tyrosine_recombinase_XerCD"/>
</dbReference>
<dbReference type="PANTHER" id="PTHR30349">
    <property type="entry name" value="PHAGE INTEGRASE-RELATED"/>
    <property type="match status" value="1"/>
</dbReference>
<reference evidence="4 5" key="1">
    <citation type="submission" date="2015-09" db="EMBL/GenBank/DDBJ databases">
        <authorList>
            <consortium name="Pathogen Informatics"/>
        </authorList>
    </citation>
    <scope>NUCLEOTIDE SEQUENCE [LARGE SCALE GENOMIC DNA]</scope>
    <source>
        <strain evidence="4 5">2789STDY5834846</strain>
    </source>
</reference>
<gene>
    <name evidence="4" type="ORF">ERS852461_00695</name>
</gene>
<keyword evidence="2" id="KW-0233">DNA recombination</keyword>
<name>A0A174GK10_9BACE</name>
<dbReference type="Gene3D" id="1.10.443.10">
    <property type="entry name" value="Intergrase catalytic core"/>
    <property type="match status" value="1"/>
</dbReference>
<sequence>MATFKAIVFQTGRHIKQDGTSNIKIRIYHNRESQYIATSYYIQPGNMDDSGRILPNVTNGEMIEYEINAYIQKIRREYLKLGQERTQFMSCKDLKEEIEKSLAPDAEFIDFVEFAQNIVIQTKKKKTAEWYSSSIDTLCWYTKRKKIDIKLITSFLLNKMIKDLYHSGPAGIPLEPGTISHYLRGLRALYNKAKLYYNNEDFDIIRIPGDPFKKAEIPEYRRKRKNIDINTLLKIRDFQSDKKRTNMARDVFMMMFYMMGVNINDLYSISCERRGRLEYMRSKTNTEKNHEQIPLSVKIEPELRILLDKYTEGYFLSYFHTNYCSLNNFMRAINNGLKDICMNLELDFKVTTNWARHSWASLARNKAGVPKADIDFCLGHVNNDYKMADIYIDIDYSICDKANRAVLDLLQKKEEKKD</sequence>